<organism evidence="1 2">
    <name type="scientific">Promicromonospora citrea</name>
    <dbReference type="NCBI Taxonomy" id="43677"/>
    <lineage>
        <taxon>Bacteria</taxon>
        <taxon>Bacillati</taxon>
        <taxon>Actinomycetota</taxon>
        <taxon>Actinomycetes</taxon>
        <taxon>Micrococcales</taxon>
        <taxon>Promicromonosporaceae</taxon>
        <taxon>Promicromonospora</taxon>
    </lineage>
</organism>
<sequence length="192" mass="20607">MARRALVTPRMLISEVKDLVRTHYVFPDVASDIADVLDRLAVESTDEPAFAEAATAALRSVNGDRHLRVGHYPDGVPPEKDDEEVRAWFASLAREDGPSISEVRRLDGNVGLLTVGPLVLPPEYVGPAASAAFTLLQGVRRLVIDLRGCAGGVPESVALLVSHLLGDEPVHLLDLIHRDGSVVRSSTPGWPG</sequence>
<name>A0A8H9L2V2_9MICO</name>
<keyword evidence="2" id="KW-1185">Reference proteome</keyword>
<dbReference type="AlphaFoldDB" id="A0A8H9L2V2"/>
<reference evidence="1" key="2">
    <citation type="submission" date="2020-09" db="EMBL/GenBank/DDBJ databases">
        <authorList>
            <person name="Sun Q."/>
            <person name="Ohkuma M."/>
        </authorList>
    </citation>
    <scope>NUCLEOTIDE SEQUENCE</scope>
    <source>
        <strain evidence="1">JCM 3051</strain>
    </source>
</reference>
<accession>A0A8H9L2V2</accession>
<comment type="caution">
    <text evidence="1">The sequence shown here is derived from an EMBL/GenBank/DDBJ whole genome shotgun (WGS) entry which is preliminary data.</text>
</comment>
<dbReference type="InterPro" id="IPR029045">
    <property type="entry name" value="ClpP/crotonase-like_dom_sf"/>
</dbReference>
<dbReference type="Gene3D" id="3.30.750.44">
    <property type="match status" value="1"/>
</dbReference>
<proteinExistence type="predicted"/>
<protein>
    <recommendedName>
        <fullName evidence="3">Peptidase S41-like protein</fullName>
    </recommendedName>
</protein>
<dbReference type="Pfam" id="PF11918">
    <property type="entry name" value="Peptidase_S41_N"/>
    <property type="match status" value="1"/>
</dbReference>
<dbReference type="Proteomes" id="UP000655589">
    <property type="component" value="Unassembled WGS sequence"/>
</dbReference>
<dbReference type="SUPFAM" id="SSF52096">
    <property type="entry name" value="ClpP/crotonase"/>
    <property type="match status" value="1"/>
</dbReference>
<dbReference type="PANTHER" id="PTHR11261:SF3">
    <property type="entry name" value="RETINOL-BINDING PROTEIN 3"/>
    <property type="match status" value="1"/>
</dbReference>
<reference evidence="1" key="1">
    <citation type="journal article" date="2014" name="Int. J. Syst. Evol. Microbiol.">
        <title>Complete genome sequence of Corynebacterium casei LMG S-19264T (=DSM 44701T), isolated from a smear-ripened cheese.</title>
        <authorList>
            <consortium name="US DOE Joint Genome Institute (JGI-PGF)"/>
            <person name="Walter F."/>
            <person name="Albersmeier A."/>
            <person name="Kalinowski J."/>
            <person name="Ruckert C."/>
        </authorList>
    </citation>
    <scope>NUCLEOTIDE SEQUENCE</scope>
    <source>
        <strain evidence="1">JCM 3051</strain>
    </source>
</reference>
<evidence type="ECO:0000313" key="2">
    <source>
        <dbReference type="Proteomes" id="UP000655589"/>
    </source>
</evidence>
<dbReference type="EMBL" id="BMPT01000006">
    <property type="protein sequence ID" value="GGM24244.1"/>
    <property type="molecule type" value="Genomic_DNA"/>
</dbReference>
<gene>
    <name evidence="1" type="ORF">GCM10010102_19910</name>
</gene>
<evidence type="ECO:0008006" key="3">
    <source>
        <dbReference type="Google" id="ProtNLM"/>
    </source>
</evidence>
<dbReference type="PANTHER" id="PTHR11261">
    <property type="entry name" value="INTERPHOTORECEPTOR RETINOID-BINDING PROTEIN"/>
    <property type="match status" value="1"/>
</dbReference>
<evidence type="ECO:0000313" key="1">
    <source>
        <dbReference type="EMBL" id="GGM24244.1"/>
    </source>
</evidence>
<dbReference type="Gene3D" id="3.90.226.10">
    <property type="entry name" value="2-enoyl-CoA Hydratase, Chain A, domain 1"/>
    <property type="match status" value="1"/>
</dbReference>